<dbReference type="AlphaFoldDB" id="A0A2G2YG94"/>
<accession>A0A2G2YG94</accession>
<dbReference type="Proteomes" id="UP000222542">
    <property type="component" value="Unassembled WGS sequence"/>
</dbReference>
<evidence type="ECO:0000313" key="3">
    <source>
        <dbReference type="Proteomes" id="UP000222542"/>
    </source>
</evidence>
<feature type="transmembrane region" description="Helical" evidence="1">
    <location>
        <begin position="25"/>
        <end position="46"/>
    </location>
</feature>
<keyword evidence="1" id="KW-1133">Transmembrane helix</keyword>
<dbReference type="Gramene" id="PHT68778">
    <property type="protein sequence ID" value="PHT68778"/>
    <property type="gene ID" value="T459_28265"/>
</dbReference>
<keyword evidence="3" id="KW-1185">Reference proteome</keyword>
<name>A0A2G2YG94_CAPAN</name>
<reference evidence="2 3" key="1">
    <citation type="journal article" date="2014" name="Nat. Genet.">
        <title>Genome sequence of the hot pepper provides insights into the evolution of pungency in Capsicum species.</title>
        <authorList>
            <person name="Kim S."/>
            <person name="Park M."/>
            <person name="Yeom S.I."/>
            <person name="Kim Y.M."/>
            <person name="Lee J.M."/>
            <person name="Lee H.A."/>
            <person name="Seo E."/>
            <person name="Choi J."/>
            <person name="Cheong K."/>
            <person name="Kim K.T."/>
            <person name="Jung K."/>
            <person name="Lee G.W."/>
            <person name="Oh S.K."/>
            <person name="Bae C."/>
            <person name="Kim S.B."/>
            <person name="Lee H.Y."/>
            <person name="Kim S.Y."/>
            <person name="Kim M.S."/>
            <person name="Kang B.C."/>
            <person name="Jo Y.D."/>
            <person name="Yang H.B."/>
            <person name="Jeong H.J."/>
            <person name="Kang W.H."/>
            <person name="Kwon J.K."/>
            <person name="Shin C."/>
            <person name="Lim J.Y."/>
            <person name="Park J.H."/>
            <person name="Huh J.H."/>
            <person name="Kim J.S."/>
            <person name="Kim B.D."/>
            <person name="Cohen O."/>
            <person name="Paran I."/>
            <person name="Suh M.C."/>
            <person name="Lee S.B."/>
            <person name="Kim Y.K."/>
            <person name="Shin Y."/>
            <person name="Noh S.J."/>
            <person name="Park J."/>
            <person name="Seo Y.S."/>
            <person name="Kwon S.Y."/>
            <person name="Kim H.A."/>
            <person name="Park J.M."/>
            <person name="Kim H.J."/>
            <person name="Choi S.B."/>
            <person name="Bosland P.W."/>
            <person name="Reeves G."/>
            <person name="Jo S.H."/>
            <person name="Lee B.W."/>
            <person name="Cho H.T."/>
            <person name="Choi H.S."/>
            <person name="Lee M.S."/>
            <person name="Yu Y."/>
            <person name="Do Choi Y."/>
            <person name="Park B.S."/>
            <person name="van Deynze A."/>
            <person name="Ashrafi H."/>
            <person name="Hill T."/>
            <person name="Kim W.T."/>
            <person name="Pai H.S."/>
            <person name="Ahn H.K."/>
            <person name="Yeam I."/>
            <person name="Giovannoni J.J."/>
            <person name="Rose J.K."/>
            <person name="Sorensen I."/>
            <person name="Lee S.J."/>
            <person name="Kim R.W."/>
            <person name="Choi I.Y."/>
            <person name="Choi B.S."/>
            <person name="Lim J.S."/>
            <person name="Lee Y.H."/>
            <person name="Choi D."/>
        </authorList>
    </citation>
    <scope>NUCLEOTIDE SEQUENCE [LARGE SCALE GENOMIC DNA]</scope>
    <source>
        <strain evidence="3">cv. CM334</strain>
    </source>
</reference>
<organism evidence="2 3">
    <name type="scientific">Capsicum annuum</name>
    <name type="common">Capsicum pepper</name>
    <dbReference type="NCBI Taxonomy" id="4072"/>
    <lineage>
        <taxon>Eukaryota</taxon>
        <taxon>Viridiplantae</taxon>
        <taxon>Streptophyta</taxon>
        <taxon>Embryophyta</taxon>
        <taxon>Tracheophyta</taxon>
        <taxon>Spermatophyta</taxon>
        <taxon>Magnoliopsida</taxon>
        <taxon>eudicotyledons</taxon>
        <taxon>Gunneridae</taxon>
        <taxon>Pentapetalae</taxon>
        <taxon>asterids</taxon>
        <taxon>lamiids</taxon>
        <taxon>Solanales</taxon>
        <taxon>Solanaceae</taxon>
        <taxon>Solanoideae</taxon>
        <taxon>Capsiceae</taxon>
        <taxon>Capsicum</taxon>
    </lineage>
</organism>
<reference evidence="2 3" key="2">
    <citation type="journal article" date="2017" name="Genome Biol.">
        <title>New reference genome sequences of hot pepper reveal the massive evolution of plant disease-resistance genes by retroduplication.</title>
        <authorList>
            <person name="Kim S."/>
            <person name="Park J."/>
            <person name="Yeom S.I."/>
            <person name="Kim Y.M."/>
            <person name="Seo E."/>
            <person name="Kim K.T."/>
            <person name="Kim M.S."/>
            <person name="Lee J.M."/>
            <person name="Cheong K."/>
            <person name="Shin H.S."/>
            <person name="Kim S.B."/>
            <person name="Han K."/>
            <person name="Lee J."/>
            <person name="Park M."/>
            <person name="Lee H.A."/>
            <person name="Lee H.Y."/>
            <person name="Lee Y."/>
            <person name="Oh S."/>
            <person name="Lee J.H."/>
            <person name="Choi E."/>
            <person name="Choi E."/>
            <person name="Lee S.E."/>
            <person name="Jeon J."/>
            <person name="Kim H."/>
            <person name="Choi G."/>
            <person name="Song H."/>
            <person name="Lee J."/>
            <person name="Lee S.C."/>
            <person name="Kwon J.K."/>
            <person name="Lee H.Y."/>
            <person name="Koo N."/>
            <person name="Hong Y."/>
            <person name="Kim R.W."/>
            <person name="Kang W.H."/>
            <person name="Huh J.H."/>
            <person name="Kang B.C."/>
            <person name="Yang T.J."/>
            <person name="Lee Y.H."/>
            <person name="Bennetzen J.L."/>
            <person name="Choi D."/>
        </authorList>
    </citation>
    <scope>NUCLEOTIDE SEQUENCE [LARGE SCALE GENOMIC DNA]</scope>
    <source>
        <strain evidence="3">cv. CM334</strain>
    </source>
</reference>
<gene>
    <name evidence="2" type="ORF">T459_28265</name>
</gene>
<keyword evidence="1" id="KW-0812">Transmembrane</keyword>
<comment type="caution">
    <text evidence="2">The sequence shown here is derived from an EMBL/GenBank/DDBJ whole genome shotgun (WGS) entry which is preliminary data.</text>
</comment>
<evidence type="ECO:0000256" key="1">
    <source>
        <dbReference type="SAM" id="Phobius"/>
    </source>
</evidence>
<dbReference type="EMBL" id="AYRZ02000011">
    <property type="protein sequence ID" value="PHT68778.1"/>
    <property type="molecule type" value="Genomic_DNA"/>
</dbReference>
<protein>
    <submittedName>
        <fullName evidence="2">Uncharacterized protein</fullName>
    </submittedName>
</protein>
<keyword evidence="1" id="KW-0472">Membrane</keyword>
<evidence type="ECO:0000313" key="2">
    <source>
        <dbReference type="EMBL" id="PHT68778.1"/>
    </source>
</evidence>
<sequence length="156" mass="17398">MAVASTKKKSVFVDGVTGGIKVKQLPFMGIICTVLFIVFRTTNYLYEQTEMESKMGPFYSSKDSDIDITHLNSLPHGIMHARSDLELKPLWSTSHSKSKLFSLPLNLSIRSFPLLPKVIHFQYQAFEGHEGLSPNVITGIRNIPRADNIGDKSSSL</sequence>
<proteinExistence type="predicted"/>